<reference evidence="2" key="1">
    <citation type="submission" date="2016-09" db="EMBL/GenBank/DDBJ databases">
        <authorList>
            <person name="Gulvik C.A."/>
        </authorList>
    </citation>
    <scope>NUCLEOTIDE SEQUENCE [LARGE SCALE GENOMIC DNA]</scope>
    <source>
        <strain evidence="2">LMG 8895</strain>
    </source>
</reference>
<dbReference type="Proteomes" id="UP000095094">
    <property type="component" value="Unassembled WGS sequence"/>
</dbReference>
<evidence type="ECO:0000313" key="2">
    <source>
        <dbReference type="Proteomes" id="UP000095094"/>
    </source>
</evidence>
<dbReference type="RefSeq" id="WP_069663371.1">
    <property type="nucleotide sequence ID" value="NZ_JBHUJJ010000001.1"/>
</dbReference>
<evidence type="ECO:0000313" key="1">
    <source>
        <dbReference type="EMBL" id="OEG16162.1"/>
    </source>
</evidence>
<accession>A0A1E5GU21</accession>
<proteinExistence type="predicted"/>
<dbReference type="EMBL" id="MIJY01000013">
    <property type="protein sequence ID" value="OEG16162.1"/>
    <property type="molecule type" value="Genomic_DNA"/>
</dbReference>
<gene>
    <name evidence="1" type="ORF">BCR25_18375</name>
</gene>
<sequence length="73" mass="8231">MINRISVDEASAVIQGLFMKKNIAKGNLIPINENNEQAVLVFGSNSTGELIFKVDAFKRIYYRNSNGWQIINN</sequence>
<organism evidence="1 2">
    <name type="scientific">Enterococcus termitis</name>
    <dbReference type="NCBI Taxonomy" id="332950"/>
    <lineage>
        <taxon>Bacteria</taxon>
        <taxon>Bacillati</taxon>
        <taxon>Bacillota</taxon>
        <taxon>Bacilli</taxon>
        <taxon>Lactobacillales</taxon>
        <taxon>Enterococcaceae</taxon>
        <taxon>Enterococcus</taxon>
    </lineage>
</organism>
<name>A0A1E5GU21_9ENTE</name>
<protein>
    <submittedName>
        <fullName evidence="1">Uncharacterized protein</fullName>
    </submittedName>
</protein>
<dbReference type="AlphaFoldDB" id="A0A1E5GU21"/>
<comment type="caution">
    <text evidence="1">The sequence shown here is derived from an EMBL/GenBank/DDBJ whole genome shotgun (WGS) entry which is preliminary data.</text>
</comment>
<keyword evidence="2" id="KW-1185">Reference proteome</keyword>